<protein>
    <recommendedName>
        <fullName evidence="3">Four helix bundle protein</fullName>
    </recommendedName>
</protein>
<dbReference type="InterPro" id="IPR012657">
    <property type="entry name" value="23S_rRNA-intervening_sequence"/>
</dbReference>
<dbReference type="PANTHER" id="PTHR38471">
    <property type="entry name" value="FOUR HELIX BUNDLE PROTEIN"/>
    <property type="match status" value="1"/>
</dbReference>
<evidence type="ECO:0000313" key="1">
    <source>
        <dbReference type="EMBL" id="KKR32782.1"/>
    </source>
</evidence>
<accession>A0A0G0T4P7</accession>
<comment type="caution">
    <text evidence="1">The sequence shown here is derived from an EMBL/GenBank/DDBJ whole genome shotgun (WGS) entry which is preliminary data.</text>
</comment>
<dbReference type="CDD" id="cd16377">
    <property type="entry name" value="23S_rRNA_IVP_like"/>
    <property type="match status" value="1"/>
</dbReference>
<proteinExistence type="predicted"/>
<dbReference type="SUPFAM" id="SSF158446">
    <property type="entry name" value="IVS-encoded protein-like"/>
    <property type="match status" value="1"/>
</dbReference>
<name>A0A0G0T4P7_9BACT</name>
<dbReference type="Pfam" id="PF05635">
    <property type="entry name" value="23S_rRNA_IVP"/>
    <property type="match status" value="1"/>
</dbReference>
<organism evidence="1 2">
    <name type="scientific">Candidatus Gottesmanbacteria bacterium GW2011_GWC2_39_8</name>
    <dbReference type="NCBI Taxonomy" id="1618450"/>
    <lineage>
        <taxon>Bacteria</taxon>
        <taxon>Candidatus Gottesmaniibacteriota</taxon>
    </lineage>
</organism>
<sequence length="118" mass="13809">MESYQELEVWQKAINLVTEIYKTTRTFPKEKIYALSSQTQRAAISIPANIAEGWGRNMTKEYIQFLRIARGFLLELETHMIISKNLNYVNEQILESILQKTKQINKMINSLIKSLTKK</sequence>
<dbReference type="NCBIfam" id="TIGR02436">
    <property type="entry name" value="four helix bundle protein"/>
    <property type="match status" value="1"/>
</dbReference>
<evidence type="ECO:0008006" key="3">
    <source>
        <dbReference type="Google" id="ProtNLM"/>
    </source>
</evidence>
<reference evidence="1 2" key="1">
    <citation type="journal article" date="2015" name="Nature">
        <title>rRNA introns, odd ribosomes, and small enigmatic genomes across a large radiation of phyla.</title>
        <authorList>
            <person name="Brown C.T."/>
            <person name="Hug L.A."/>
            <person name="Thomas B.C."/>
            <person name="Sharon I."/>
            <person name="Castelle C.J."/>
            <person name="Singh A."/>
            <person name="Wilkins M.J."/>
            <person name="Williams K.H."/>
            <person name="Banfield J.F."/>
        </authorList>
    </citation>
    <scope>NUCLEOTIDE SEQUENCE [LARGE SCALE GENOMIC DNA]</scope>
</reference>
<gene>
    <name evidence="1" type="ORF">UT63_C0032G0013</name>
</gene>
<dbReference type="PANTHER" id="PTHR38471:SF2">
    <property type="entry name" value="FOUR HELIX BUNDLE PROTEIN"/>
    <property type="match status" value="1"/>
</dbReference>
<dbReference type="Proteomes" id="UP000034539">
    <property type="component" value="Unassembled WGS sequence"/>
</dbReference>
<evidence type="ECO:0000313" key="2">
    <source>
        <dbReference type="Proteomes" id="UP000034539"/>
    </source>
</evidence>
<dbReference type="AlphaFoldDB" id="A0A0G0T4P7"/>
<dbReference type="Gene3D" id="1.20.1440.60">
    <property type="entry name" value="23S rRNA-intervening sequence"/>
    <property type="match status" value="1"/>
</dbReference>
<dbReference type="InterPro" id="IPR036583">
    <property type="entry name" value="23S_rRNA_IVS_sf"/>
</dbReference>
<dbReference type="EMBL" id="LBXN01000032">
    <property type="protein sequence ID" value="KKR32782.1"/>
    <property type="molecule type" value="Genomic_DNA"/>
</dbReference>
<dbReference type="NCBIfam" id="NF008911">
    <property type="entry name" value="PRK12275.1-2"/>
    <property type="match status" value="1"/>
</dbReference>